<gene>
    <name evidence="3" type="ORF">H9742_07535</name>
</gene>
<keyword evidence="2" id="KW-0812">Transmembrane</keyword>
<feature type="compositionally biased region" description="Basic and acidic residues" evidence="1">
    <location>
        <begin position="470"/>
        <end position="479"/>
    </location>
</feature>
<proteinExistence type="predicted"/>
<feature type="transmembrane region" description="Helical" evidence="2">
    <location>
        <begin position="379"/>
        <end position="399"/>
    </location>
</feature>
<protein>
    <submittedName>
        <fullName evidence="3">Glycosyltransferase family 39 protein</fullName>
    </submittedName>
</protein>
<feature type="compositionally biased region" description="Basic and acidic residues" evidence="1">
    <location>
        <begin position="445"/>
        <end position="456"/>
    </location>
</feature>
<reference evidence="3" key="1">
    <citation type="journal article" date="2021" name="PeerJ">
        <title>Extensive microbial diversity within the chicken gut microbiome revealed by metagenomics and culture.</title>
        <authorList>
            <person name="Gilroy R."/>
            <person name="Ravi A."/>
            <person name="Getino M."/>
            <person name="Pursley I."/>
            <person name="Horton D.L."/>
            <person name="Alikhan N.F."/>
            <person name="Baker D."/>
            <person name="Gharbi K."/>
            <person name="Hall N."/>
            <person name="Watson M."/>
            <person name="Adriaenssens E.M."/>
            <person name="Foster-Nyarko E."/>
            <person name="Jarju S."/>
            <person name="Secka A."/>
            <person name="Antonio M."/>
            <person name="Oren A."/>
            <person name="Chaudhuri R.R."/>
            <person name="La Ragione R."/>
            <person name="Hildebrand F."/>
            <person name="Pallen M.J."/>
        </authorList>
    </citation>
    <scope>NUCLEOTIDE SEQUENCE</scope>
    <source>
        <strain evidence="3">CHK195-6426</strain>
    </source>
</reference>
<feature type="transmembrane region" description="Helical" evidence="2">
    <location>
        <begin position="271"/>
        <end position="294"/>
    </location>
</feature>
<feature type="compositionally biased region" description="Acidic residues" evidence="1">
    <location>
        <begin position="480"/>
        <end position="496"/>
    </location>
</feature>
<feature type="transmembrane region" description="Helical" evidence="2">
    <location>
        <begin position="12"/>
        <end position="32"/>
    </location>
</feature>
<evidence type="ECO:0000256" key="2">
    <source>
        <dbReference type="SAM" id="Phobius"/>
    </source>
</evidence>
<comment type="caution">
    <text evidence="3">The sequence shown here is derived from an EMBL/GenBank/DDBJ whole genome shotgun (WGS) entry which is preliminary data.</text>
</comment>
<evidence type="ECO:0000256" key="1">
    <source>
        <dbReference type="SAM" id="MobiDB-lite"/>
    </source>
</evidence>
<feature type="transmembrane region" description="Helical" evidence="2">
    <location>
        <begin position="205"/>
        <end position="222"/>
    </location>
</feature>
<feature type="region of interest" description="Disordered" evidence="1">
    <location>
        <begin position="404"/>
        <end position="496"/>
    </location>
</feature>
<name>A0A9D1R5R8_9FIRM</name>
<feature type="transmembrane region" description="Helical" evidence="2">
    <location>
        <begin position="355"/>
        <end position="373"/>
    </location>
</feature>
<keyword evidence="2" id="KW-0472">Membrane</keyword>
<keyword evidence="2" id="KW-1133">Transmembrane helix</keyword>
<accession>A0A9D1R5R8</accession>
<feature type="transmembrane region" description="Helical" evidence="2">
    <location>
        <begin position="150"/>
        <end position="170"/>
    </location>
</feature>
<evidence type="ECO:0000313" key="3">
    <source>
        <dbReference type="EMBL" id="HIW81365.1"/>
    </source>
</evidence>
<feature type="compositionally biased region" description="Basic and acidic residues" evidence="1">
    <location>
        <begin position="406"/>
        <end position="434"/>
    </location>
</feature>
<feature type="transmembrane region" description="Helical" evidence="2">
    <location>
        <begin position="80"/>
        <end position="100"/>
    </location>
</feature>
<dbReference type="Proteomes" id="UP000824265">
    <property type="component" value="Unassembled WGS sequence"/>
</dbReference>
<feature type="transmembrane region" description="Helical" evidence="2">
    <location>
        <begin position="41"/>
        <end position="60"/>
    </location>
</feature>
<feature type="transmembrane region" description="Helical" evidence="2">
    <location>
        <begin position="314"/>
        <end position="343"/>
    </location>
</feature>
<dbReference type="AlphaFoldDB" id="A0A9D1R5R8"/>
<organism evidence="3 4">
    <name type="scientific">Candidatus Acetatifactor stercoripullorum</name>
    <dbReference type="NCBI Taxonomy" id="2838414"/>
    <lineage>
        <taxon>Bacteria</taxon>
        <taxon>Bacillati</taxon>
        <taxon>Bacillota</taxon>
        <taxon>Clostridia</taxon>
        <taxon>Lachnospirales</taxon>
        <taxon>Lachnospiraceae</taxon>
        <taxon>Acetatifactor</taxon>
    </lineage>
</organism>
<dbReference type="EMBL" id="DXGH01000040">
    <property type="protein sequence ID" value="HIW81365.1"/>
    <property type="molecule type" value="Genomic_DNA"/>
</dbReference>
<sequence>MNWEKNGFSYALWLLYSAAAIVFSVCVAVSLCTEKGYEPQIGLVLCMGAFAVAGIATLFVHKAAAAISDGGTAAAGRFSLLVPECIGAVVLLAAGIFLRIQAMPQTQTQSVYFEAAKVMEGQTVPMVVHGAVYAYLQLLHLLCLVFGNKMTAAVICQIVLQMSAFALLYIGVKKTAGRGAALIMLAFAMLSPGMIREAVVLSPDMLFLLFFGVAFVSAANLAGKKSPVAYLCTGLLAGIVCYFDITGSILLLFLWSLAFLKESGLSGRMPLLLLSLAGFCLGLLAVICIDALSSTKNVGSVMGAWLKLYSPDSFLIPAFLNAGAIFPEGILLAFCLLLGVFGFWCRKGAERLRGFTILLFALGAAQCFGLVTQEMDGGVLFFFLLSVLAGIGVQEIFAVSGADGQLEERDKPEGEEPETEKAKAEEPKTQKADAENGELELMPEFQEKEAKPKVKYIENPLPLPKRHERRTMDYRLGSDDRDDFDVAVSDDDDFDI</sequence>
<feature type="transmembrane region" description="Helical" evidence="2">
    <location>
        <begin position="228"/>
        <end position="259"/>
    </location>
</feature>
<evidence type="ECO:0000313" key="4">
    <source>
        <dbReference type="Proteomes" id="UP000824265"/>
    </source>
</evidence>
<reference evidence="3" key="2">
    <citation type="submission" date="2021-04" db="EMBL/GenBank/DDBJ databases">
        <authorList>
            <person name="Gilroy R."/>
        </authorList>
    </citation>
    <scope>NUCLEOTIDE SEQUENCE</scope>
    <source>
        <strain evidence="3">CHK195-6426</strain>
    </source>
</reference>